<name>A0A6J4PPW5_9ACTN</name>
<proteinExistence type="predicted"/>
<feature type="region of interest" description="Disordered" evidence="1">
    <location>
        <begin position="47"/>
        <end position="72"/>
    </location>
</feature>
<gene>
    <name evidence="2" type="ORF">AVDCRST_MAG82-1551</name>
</gene>
<dbReference type="AlphaFoldDB" id="A0A6J4PPW5"/>
<dbReference type="EMBL" id="CADCVA010000220">
    <property type="protein sequence ID" value="CAA9422572.1"/>
    <property type="molecule type" value="Genomic_DNA"/>
</dbReference>
<sequence length="125" mass="14614">MEQRYKQVKHVLGWSAYQVRSDSAIRRHWQLVCCAFSFCWWAYGRLPTDESPETTNDPPSATEGRGKRRAKASWPEAFRAVKGWLEPWIMLGRYWRAFSGMPPPQELGALLERVFSGKGLYFYVH</sequence>
<accession>A0A6J4PPW5</accession>
<evidence type="ECO:0000313" key="2">
    <source>
        <dbReference type="EMBL" id="CAA9422572.1"/>
    </source>
</evidence>
<reference evidence="2" key="1">
    <citation type="submission" date="2020-02" db="EMBL/GenBank/DDBJ databases">
        <authorList>
            <person name="Meier V. D."/>
        </authorList>
    </citation>
    <scope>NUCLEOTIDE SEQUENCE</scope>
    <source>
        <strain evidence="2">AVDCRST_MAG82</strain>
    </source>
</reference>
<protein>
    <submittedName>
        <fullName evidence="2">Transposase</fullName>
    </submittedName>
</protein>
<organism evidence="2">
    <name type="scientific">uncultured Rubrobacteraceae bacterium</name>
    <dbReference type="NCBI Taxonomy" id="349277"/>
    <lineage>
        <taxon>Bacteria</taxon>
        <taxon>Bacillati</taxon>
        <taxon>Actinomycetota</taxon>
        <taxon>Rubrobacteria</taxon>
        <taxon>Rubrobacterales</taxon>
        <taxon>Rubrobacteraceae</taxon>
        <taxon>environmental samples</taxon>
    </lineage>
</organism>
<evidence type="ECO:0000256" key="1">
    <source>
        <dbReference type="SAM" id="MobiDB-lite"/>
    </source>
</evidence>